<keyword evidence="1" id="KW-0809">Transit peptide</keyword>
<dbReference type="PIRSF" id="PIRSF006487">
    <property type="entry name" value="GcvT"/>
    <property type="match status" value="1"/>
</dbReference>
<sequence>MAEQIFDLSNRTCLRLTGKDSRKFLHNLTTNNILSLEPGTGCEAFVTNVKARCVGHVYVWATEDSLLLDSSPGQAQPLIEHLDRYIITEDVSIEDLTESTHGFYVSGPMPEQFESLDITARISSWFGLPGEYLLISDAEAAQTFLNSAEEGGLSRASFAEWEAFRIQHVLPEYERDITEDHLAPEVGRNELAISYEKGCYLGQEPIARIRALGHVNRELRGLSIEGQVLPEVGAEIFAEDKKIGVVTSAAQTETGGVALGYIRMKWASAGTTVAVEASSGQISATVFERKA</sequence>
<dbReference type="PANTHER" id="PTHR22602:SF0">
    <property type="entry name" value="TRANSFERASE CAF17, MITOCHONDRIAL-RELATED"/>
    <property type="match status" value="1"/>
</dbReference>
<dbReference type="KEGG" id="chya:V22_30860"/>
<dbReference type="SUPFAM" id="SSF103025">
    <property type="entry name" value="Folate-binding domain"/>
    <property type="match status" value="1"/>
</dbReference>
<dbReference type="OrthoDB" id="9796287at2"/>
<dbReference type="AlphaFoldDB" id="A0A517TBT2"/>
<evidence type="ECO:0000259" key="2">
    <source>
        <dbReference type="Pfam" id="PF01571"/>
    </source>
</evidence>
<dbReference type="Gene3D" id="3.30.1360.120">
    <property type="entry name" value="Probable tRNA modification gtpase trme, domain 1"/>
    <property type="match status" value="1"/>
</dbReference>
<dbReference type="SUPFAM" id="SSF101790">
    <property type="entry name" value="Aminomethyltransferase beta-barrel domain"/>
    <property type="match status" value="1"/>
</dbReference>
<evidence type="ECO:0000313" key="5">
    <source>
        <dbReference type="Proteomes" id="UP000319976"/>
    </source>
</evidence>
<dbReference type="InterPro" id="IPR045179">
    <property type="entry name" value="YgfZ/GcvT"/>
</dbReference>
<evidence type="ECO:0000313" key="4">
    <source>
        <dbReference type="EMBL" id="QDT65824.1"/>
    </source>
</evidence>
<protein>
    <submittedName>
        <fullName evidence="4">tRNA-modifying protein YgfZ</fullName>
    </submittedName>
</protein>
<name>A0A517TBT2_9PLAN</name>
<dbReference type="NCBIfam" id="TIGR03317">
    <property type="entry name" value="ygfZ_signature"/>
    <property type="match status" value="1"/>
</dbReference>
<organism evidence="4 5">
    <name type="scientific">Calycomorphotria hydatis</name>
    <dbReference type="NCBI Taxonomy" id="2528027"/>
    <lineage>
        <taxon>Bacteria</taxon>
        <taxon>Pseudomonadati</taxon>
        <taxon>Planctomycetota</taxon>
        <taxon>Planctomycetia</taxon>
        <taxon>Planctomycetales</taxon>
        <taxon>Planctomycetaceae</taxon>
        <taxon>Calycomorphotria</taxon>
    </lineage>
</organism>
<feature type="domain" description="GCVT N-terminal" evidence="2">
    <location>
        <begin position="4"/>
        <end position="109"/>
    </location>
</feature>
<dbReference type="InterPro" id="IPR017703">
    <property type="entry name" value="YgfZ/GCV_T_CS"/>
</dbReference>
<dbReference type="Proteomes" id="UP000319976">
    <property type="component" value="Chromosome"/>
</dbReference>
<keyword evidence="5" id="KW-1185">Reference proteome</keyword>
<evidence type="ECO:0000256" key="1">
    <source>
        <dbReference type="ARBA" id="ARBA00022946"/>
    </source>
</evidence>
<gene>
    <name evidence="4" type="primary">ygfZ</name>
    <name evidence="4" type="ORF">V22_30860</name>
</gene>
<dbReference type="InterPro" id="IPR029043">
    <property type="entry name" value="GcvT/YgfZ_C"/>
</dbReference>
<dbReference type="Pfam" id="PF08669">
    <property type="entry name" value="GCV_T_C"/>
    <property type="match status" value="1"/>
</dbReference>
<reference evidence="4 5" key="1">
    <citation type="submission" date="2019-02" db="EMBL/GenBank/DDBJ databases">
        <title>Deep-cultivation of Planctomycetes and their phenomic and genomic characterization uncovers novel biology.</title>
        <authorList>
            <person name="Wiegand S."/>
            <person name="Jogler M."/>
            <person name="Boedeker C."/>
            <person name="Pinto D."/>
            <person name="Vollmers J."/>
            <person name="Rivas-Marin E."/>
            <person name="Kohn T."/>
            <person name="Peeters S.H."/>
            <person name="Heuer A."/>
            <person name="Rast P."/>
            <person name="Oberbeckmann S."/>
            <person name="Bunk B."/>
            <person name="Jeske O."/>
            <person name="Meyerdierks A."/>
            <person name="Storesund J.E."/>
            <person name="Kallscheuer N."/>
            <person name="Luecker S."/>
            <person name="Lage O.M."/>
            <person name="Pohl T."/>
            <person name="Merkel B.J."/>
            <person name="Hornburger P."/>
            <person name="Mueller R.-W."/>
            <person name="Bruemmer F."/>
            <person name="Labrenz M."/>
            <person name="Spormann A.M."/>
            <person name="Op den Camp H."/>
            <person name="Overmann J."/>
            <person name="Amann R."/>
            <person name="Jetten M.S.M."/>
            <person name="Mascher T."/>
            <person name="Medema M.H."/>
            <person name="Devos D.P."/>
            <person name="Kaster A.-K."/>
            <person name="Ovreas L."/>
            <person name="Rohde M."/>
            <person name="Galperin M.Y."/>
            <person name="Jogler C."/>
        </authorList>
    </citation>
    <scope>NUCLEOTIDE SEQUENCE [LARGE SCALE GENOMIC DNA]</scope>
    <source>
        <strain evidence="4 5">V22</strain>
    </source>
</reference>
<dbReference type="InterPro" id="IPR013977">
    <property type="entry name" value="GcvT_C"/>
</dbReference>
<dbReference type="Pfam" id="PF01571">
    <property type="entry name" value="GCV_T"/>
    <property type="match status" value="1"/>
</dbReference>
<dbReference type="RefSeq" id="WP_145264398.1">
    <property type="nucleotide sequence ID" value="NZ_CP036316.1"/>
</dbReference>
<accession>A0A517TBT2</accession>
<dbReference type="EMBL" id="CP036316">
    <property type="protein sequence ID" value="QDT65824.1"/>
    <property type="molecule type" value="Genomic_DNA"/>
</dbReference>
<dbReference type="PANTHER" id="PTHR22602">
    <property type="entry name" value="TRANSFERASE CAF17, MITOCHONDRIAL-RELATED"/>
    <property type="match status" value="1"/>
</dbReference>
<dbReference type="InterPro" id="IPR027266">
    <property type="entry name" value="TrmE/GcvT-like"/>
</dbReference>
<dbReference type="InterPro" id="IPR006222">
    <property type="entry name" value="GCVT_N"/>
</dbReference>
<dbReference type="GO" id="GO:0016226">
    <property type="term" value="P:iron-sulfur cluster assembly"/>
    <property type="evidence" value="ECO:0007669"/>
    <property type="project" value="TreeGrafter"/>
</dbReference>
<feature type="domain" description="Aminomethyltransferase C-terminal" evidence="3">
    <location>
        <begin position="217"/>
        <end position="288"/>
    </location>
</feature>
<evidence type="ECO:0000259" key="3">
    <source>
        <dbReference type="Pfam" id="PF08669"/>
    </source>
</evidence>
<proteinExistence type="predicted"/>